<reference evidence="6 7" key="1">
    <citation type="submission" date="2016-07" db="EMBL/GenBank/DDBJ databases">
        <authorList>
            <person name="Lefevre C.T."/>
        </authorList>
    </citation>
    <scope>NUCLEOTIDE SEQUENCE [LARGE SCALE GENOMIC DNA]</scope>
    <source>
        <strain evidence="6">PR1</strain>
    </source>
</reference>
<dbReference type="InterPro" id="IPR006311">
    <property type="entry name" value="TAT_signal"/>
</dbReference>
<dbReference type="InterPro" id="IPR028081">
    <property type="entry name" value="Leu-bd"/>
</dbReference>
<keyword evidence="3" id="KW-0813">Transport</keyword>
<proteinExistence type="inferred from homology"/>
<evidence type="ECO:0000256" key="2">
    <source>
        <dbReference type="ARBA" id="ARBA00022729"/>
    </source>
</evidence>
<protein>
    <submittedName>
        <fullName evidence="6">Twin-arginine translocation pathway signal</fullName>
    </submittedName>
</protein>
<dbReference type="InterPro" id="IPR028082">
    <property type="entry name" value="Peripla_BP_I"/>
</dbReference>
<evidence type="ECO:0000259" key="5">
    <source>
        <dbReference type="Pfam" id="PF13458"/>
    </source>
</evidence>
<dbReference type="GO" id="GO:0006865">
    <property type="term" value="P:amino acid transport"/>
    <property type="evidence" value="ECO:0007669"/>
    <property type="project" value="UniProtKB-KW"/>
</dbReference>
<dbReference type="STRING" id="1867952.MTBPR1_30307"/>
<dbReference type="Gene3D" id="3.40.50.2300">
    <property type="match status" value="2"/>
</dbReference>
<feature type="signal peptide" evidence="4">
    <location>
        <begin position="1"/>
        <end position="26"/>
    </location>
</feature>
<feature type="domain" description="Leucine-binding protein" evidence="5">
    <location>
        <begin position="49"/>
        <end position="371"/>
    </location>
</feature>
<evidence type="ECO:0000256" key="4">
    <source>
        <dbReference type="SAM" id="SignalP"/>
    </source>
</evidence>
<evidence type="ECO:0000256" key="1">
    <source>
        <dbReference type="ARBA" id="ARBA00010062"/>
    </source>
</evidence>
<sequence>MLTRRNVLKIAIGGAAALSLPSLVHARHKPILIGDINSYIPSINRFTLPYRKGWTLALEQVNISGGINNKPIEVLSQNDKGRPSEAVNAARFLVEQKGVDILSGTFLSNVGLAVSKYAHQSQIPFIAAEPLSDELTLEQGNPYTFRLRPSTYTQAHMLAKEAAKLPVGRWACIAPDYEYGRSAVENFKSFINKARPDVEFIHDEWVELFNINPEKVINNLSNKNIDALFNVTFSSDLEKLITQAEKSDFFKDKSVVSLLTGEPEYLNRITSPACDNWIVTGYPWDQIQTHAHKEFVKKYLARFEEPPMLGSLVGYMTLLSIASAYKQHKEEDKNDLHRHFEGLYFDRPLGMVHFRKSDHQSSMGAFIGRLRHHEGKNIMTDWYYADGPEFWPTEAVIKERRPQI</sequence>
<name>A0A1C3RI30_9PROT</name>
<dbReference type="Pfam" id="PF13458">
    <property type="entry name" value="Peripla_BP_6"/>
    <property type="match status" value="1"/>
</dbReference>
<evidence type="ECO:0000256" key="3">
    <source>
        <dbReference type="ARBA" id="ARBA00022970"/>
    </source>
</evidence>
<gene>
    <name evidence="6" type="ORF">MTBPR1_30307</name>
</gene>
<organism evidence="6 7">
    <name type="scientific">Candidatus Terasakiella magnetica</name>
    <dbReference type="NCBI Taxonomy" id="1867952"/>
    <lineage>
        <taxon>Bacteria</taxon>
        <taxon>Pseudomonadati</taxon>
        <taxon>Pseudomonadota</taxon>
        <taxon>Alphaproteobacteria</taxon>
        <taxon>Rhodospirillales</taxon>
        <taxon>Terasakiellaceae</taxon>
        <taxon>Terasakiella</taxon>
    </lineage>
</organism>
<evidence type="ECO:0000313" key="6">
    <source>
        <dbReference type="EMBL" id="SCA56937.1"/>
    </source>
</evidence>
<keyword evidence="7" id="KW-1185">Reference proteome</keyword>
<dbReference type="SUPFAM" id="SSF53822">
    <property type="entry name" value="Periplasmic binding protein-like I"/>
    <property type="match status" value="1"/>
</dbReference>
<dbReference type="OrthoDB" id="9783240at2"/>
<dbReference type="InterPro" id="IPR051010">
    <property type="entry name" value="BCAA_transport"/>
</dbReference>
<dbReference type="CDD" id="cd06330">
    <property type="entry name" value="PBP1_As_SBP-like"/>
    <property type="match status" value="1"/>
</dbReference>
<dbReference type="RefSeq" id="WP_069188989.1">
    <property type="nucleotide sequence ID" value="NZ_FLYE01000023.1"/>
</dbReference>
<dbReference type="AlphaFoldDB" id="A0A1C3RI30"/>
<dbReference type="EMBL" id="FLYE01000023">
    <property type="protein sequence ID" value="SCA56937.1"/>
    <property type="molecule type" value="Genomic_DNA"/>
</dbReference>
<dbReference type="PANTHER" id="PTHR30483">
    <property type="entry name" value="LEUCINE-SPECIFIC-BINDING PROTEIN"/>
    <property type="match status" value="1"/>
</dbReference>
<dbReference type="PROSITE" id="PS51318">
    <property type="entry name" value="TAT"/>
    <property type="match status" value="1"/>
</dbReference>
<accession>A0A1C3RI30</accession>
<evidence type="ECO:0000313" key="7">
    <source>
        <dbReference type="Proteomes" id="UP000231658"/>
    </source>
</evidence>
<feature type="chain" id="PRO_5008680776" evidence="4">
    <location>
        <begin position="27"/>
        <end position="404"/>
    </location>
</feature>
<keyword evidence="3" id="KW-0029">Amino-acid transport</keyword>
<comment type="similarity">
    <text evidence="1">Belongs to the leucine-binding protein family.</text>
</comment>
<keyword evidence="2 4" id="KW-0732">Signal</keyword>
<dbReference type="Proteomes" id="UP000231658">
    <property type="component" value="Unassembled WGS sequence"/>
</dbReference>
<dbReference type="PANTHER" id="PTHR30483:SF37">
    <property type="entry name" value="ABC TRANSPORTER SUBSTRATE-BINDING PROTEIN"/>
    <property type="match status" value="1"/>
</dbReference>